<keyword evidence="15" id="KW-0963">Cytoplasm</keyword>
<dbReference type="Pfam" id="PF08220">
    <property type="entry name" value="HTH_DeoR"/>
    <property type="match status" value="1"/>
</dbReference>
<dbReference type="InterPro" id="IPR011611">
    <property type="entry name" value="PfkB_dom"/>
</dbReference>
<evidence type="ECO:0000313" key="18">
    <source>
        <dbReference type="Proteomes" id="UP001174867"/>
    </source>
</evidence>
<dbReference type="InterPro" id="IPR029056">
    <property type="entry name" value="Ribokinase-like"/>
</dbReference>
<keyword evidence="5 15" id="KW-0479">Metal-binding</keyword>
<keyword evidence="12" id="KW-0238">DNA-binding</keyword>
<evidence type="ECO:0000256" key="14">
    <source>
        <dbReference type="ARBA" id="ARBA00023277"/>
    </source>
</evidence>
<feature type="binding site" evidence="15">
    <location>
        <begin position="134"/>
        <end position="138"/>
    </location>
    <ligand>
        <name>substrate</name>
    </ligand>
</feature>
<evidence type="ECO:0000256" key="15">
    <source>
        <dbReference type="HAMAP-Rule" id="MF_01987"/>
    </source>
</evidence>
<keyword evidence="13" id="KW-0804">Transcription</keyword>
<dbReference type="Proteomes" id="UP001174867">
    <property type="component" value="Unassembled WGS sequence"/>
</dbReference>
<dbReference type="PROSITE" id="PS00584">
    <property type="entry name" value="PFKB_KINASES_2"/>
    <property type="match status" value="1"/>
</dbReference>
<dbReference type="InterPro" id="IPR036390">
    <property type="entry name" value="WH_DNA-bd_sf"/>
</dbReference>
<dbReference type="SUPFAM" id="SSF46785">
    <property type="entry name" value="Winged helix' DNA-binding domain"/>
    <property type="match status" value="1"/>
</dbReference>
<keyword evidence="9 15" id="KW-0460">Magnesium</keyword>
<comment type="caution">
    <text evidence="15">Lacks conserved residue(s) required for the propagation of feature annotation.</text>
</comment>
<evidence type="ECO:0000256" key="10">
    <source>
        <dbReference type="ARBA" id="ARBA00022958"/>
    </source>
</evidence>
<keyword evidence="14 15" id="KW-0119">Carbohydrate metabolism</keyword>
<dbReference type="Pfam" id="PF00294">
    <property type="entry name" value="PfkB"/>
    <property type="match status" value="1"/>
</dbReference>
<evidence type="ECO:0000256" key="2">
    <source>
        <dbReference type="ARBA" id="ARBA00012035"/>
    </source>
</evidence>
<feature type="domain" description="HTH deoR-type" evidence="16">
    <location>
        <begin position="6"/>
        <end position="61"/>
    </location>
</feature>
<accession>A0ABT8PV50</accession>
<dbReference type="PRINTS" id="PR00990">
    <property type="entry name" value="RIBOKINASE"/>
</dbReference>
<feature type="active site" description="Proton acceptor" evidence="15">
    <location>
        <position position="348"/>
    </location>
</feature>
<feature type="binding site" evidence="15">
    <location>
        <begin position="106"/>
        <end position="108"/>
    </location>
    <ligand>
        <name>substrate</name>
    </ligand>
</feature>
<dbReference type="EC" id="2.7.1.15" evidence="2 15"/>
<feature type="binding site" evidence="15">
    <location>
        <position position="378"/>
    </location>
    <ligand>
        <name>K(+)</name>
        <dbReference type="ChEBI" id="CHEBI:29103"/>
    </ligand>
</feature>
<proteinExistence type="inferred from homology"/>
<evidence type="ECO:0000256" key="12">
    <source>
        <dbReference type="ARBA" id="ARBA00023125"/>
    </source>
</evidence>
<keyword evidence="7 15" id="KW-0418">Kinase</keyword>
<feature type="binding site" evidence="15">
    <location>
        <position position="342"/>
    </location>
    <ligand>
        <name>K(+)</name>
        <dbReference type="ChEBI" id="CHEBI:29103"/>
    </ligand>
</feature>
<dbReference type="RefSeq" id="WP_301699248.1">
    <property type="nucleotide sequence ID" value="NZ_JAUJYW010000005.1"/>
</dbReference>
<evidence type="ECO:0000256" key="6">
    <source>
        <dbReference type="ARBA" id="ARBA00022741"/>
    </source>
</evidence>
<feature type="binding site" evidence="15">
    <location>
        <position position="236"/>
    </location>
    <ligand>
        <name>substrate</name>
    </ligand>
</feature>
<reference evidence="17 18" key="1">
    <citation type="submission" date="2023-07" db="EMBL/GenBank/DDBJ databases">
        <title>Citrobacter selenititolerans sp. nov., isolated from seleniferous soil.</title>
        <authorList>
            <person name="Zhang S."/>
            <person name="Li K."/>
            <person name="Peng J."/>
            <person name="Wang H."/>
            <person name="Sun J."/>
            <person name="Guo Y."/>
        </authorList>
    </citation>
    <scope>NUCLEOTIDE SEQUENCE [LARGE SCALE GENOMIC DNA]</scope>
    <source>
        <strain evidence="17 18">S2-9</strain>
    </source>
</reference>
<evidence type="ECO:0000256" key="8">
    <source>
        <dbReference type="ARBA" id="ARBA00022840"/>
    </source>
</evidence>
<evidence type="ECO:0000256" key="4">
    <source>
        <dbReference type="ARBA" id="ARBA00022679"/>
    </source>
</evidence>
<comment type="subcellular location">
    <subcellularLocation>
        <location evidence="15">Cytoplasm</location>
    </subcellularLocation>
</comment>
<dbReference type="EMBL" id="JAUJYW010000005">
    <property type="protein sequence ID" value="MDN8600226.1"/>
    <property type="molecule type" value="Genomic_DNA"/>
</dbReference>
<dbReference type="SMART" id="SM00420">
    <property type="entry name" value="HTH_DEOR"/>
    <property type="match status" value="1"/>
</dbReference>
<keyword evidence="18" id="KW-1185">Reference proteome</keyword>
<comment type="similarity">
    <text evidence="1">Belongs to the carbohydrate kinase pfkB family.</text>
</comment>
<comment type="pathway">
    <text evidence="15">Carbohydrate metabolism; D-ribose degradation; D-ribose 5-phosphate from beta-D-ribopyranose: step 2/2.</text>
</comment>
<dbReference type="InterPro" id="IPR036388">
    <property type="entry name" value="WH-like_DNA-bd_sf"/>
</dbReference>
<dbReference type="PANTHER" id="PTHR10584:SF166">
    <property type="entry name" value="RIBOKINASE"/>
    <property type="match status" value="1"/>
</dbReference>
<dbReference type="PROSITE" id="PS51000">
    <property type="entry name" value="HTH_DEOR_2"/>
    <property type="match status" value="1"/>
</dbReference>
<dbReference type="SUPFAM" id="SSF53613">
    <property type="entry name" value="Ribokinase-like"/>
    <property type="match status" value="1"/>
</dbReference>
<comment type="similarity">
    <text evidence="15">Belongs to the carbohydrate kinase PfkB family. Ribokinase subfamily.</text>
</comment>
<feature type="binding site" evidence="15">
    <location>
        <begin position="347"/>
        <end position="348"/>
    </location>
    <ligand>
        <name>ATP</name>
        <dbReference type="ChEBI" id="CHEBI:30616"/>
    </ligand>
</feature>
<feature type="binding site" evidence="15">
    <location>
        <position position="383"/>
    </location>
    <ligand>
        <name>K(+)</name>
        <dbReference type="ChEBI" id="CHEBI:29103"/>
    </ligand>
</feature>
<sequence>MAHRYKQLRQHFILSEIKKNKSVKVTTLAKTLCVAERTIRRDIQDLKHTGLIQPQYGGAVLCCIKDAFPYEENKLYLHTNMDINMFSFKQASPPQNGRVFILGSFNTDLVYRLQHFPDSGETIRALNSCCLPGGKGSNQAVAACRAGAHTHFAAKVGEDEFAAKAQQFLGNVGLESLTLFSHPSIPTGSAVVMISEDAGDNAIVINPGANQTISADEVMTCYDTIGESDVFLTQLENNPDATAMALKFAHTCGITTILNPAPWRESARDLLSWATIVTPNLTEAESIVGSPVRTEDEIRRAAEAIHHTGPQLVIITLGNKGCWLFDGLQHRSFPAFPAVNIDTAGAGDAFNGALAAQLASGVNITSALIYAGAFASLAVERQGASNMPEHNVVIKRLNSLTNSPST</sequence>
<dbReference type="InterPro" id="IPR002139">
    <property type="entry name" value="Ribo/fructo_kinase"/>
</dbReference>
<evidence type="ECO:0000256" key="5">
    <source>
        <dbReference type="ARBA" id="ARBA00022723"/>
    </source>
</evidence>
<evidence type="ECO:0000256" key="1">
    <source>
        <dbReference type="ARBA" id="ARBA00005380"/>
    </source>
</evidence>
<gene>
    <name evidence="15" type="primary">rbsK</name>
    <name evidence="17" type="ORF">Q0A17_12500</name>
</gene>
<dbReference type="Gene3D" id="3.40.1190.20">
    <property type="match status" value="1"/>
</dbReference>
<keyword evidence="8 15" id="KW-0067">ATP-binding</keyword>
<comment type="caution">
    <text evidence="17">The sequence shown here is derived from an EMBL/GenBank/DDBJ whole genome shotgun (WGS) entry which is preliminary data.</text>
</comment>
<dbReference type="Gene3D" id="1.10.10.10">
    <property type="entry name" value="Winged helix-like DNA-binding domain superfamily/Winged helix DNA-binding domain"/>
    <property type="match status" value="1"/>
</dbReference>
<feature type="binding site" evidence="15">
    <location>
        <position position="280"/>
    </location>
    <ligand>
        <name>ATP</name>
        <dbReference type="ChEBI" id="CHEBI:30616"/>
    </ligand>
</feature>
<evidence type="ECO:0000313" key="17">
    <source>
        <dbReference type="EMBL" id="MDN8600226.1"/>
    </source>
</evidence>
<evidence type="ECO:0000259" key="16">
    <source>
        <dbReference type="PROSITE" id="PS51000"/>
    </source>
</evidence>
<evidence type="ECO:0000256" key="7">
    <source>
        <dbReference type="ARBA" id="ARBA00022777"/>
    </source>
</evidence>
<dbReference type="InterPro" id="IPR001034">
    <property type="entry name" value="DeoR_HTH"/>
</dbReference>
<organism evidence="17 18">
    <name type="scientific">Citrobacter enshiensis</name>
    <dbReference type="NCBI Taxonomy" id="2971264"/>
    <lineage>
        <taxon>Bacteria</taxon>
        <taxon>Pseudomonadati</taxon>
        <taxon>Pseudomonadota</taxon>
        <taxon>Gammaproteobacteria</taxon>
        <taxon>Enterobacterales</taxon>
        <taxon>Enterobacteriaceae</taxon>
        <taxon>Citrobacter</taxon>
    </lineage>
</organism>
<evidence type="ECO:0000256" key="13">
    <source>
        <dbReference type="ARBA" id="ARBA00023163"/>
    </source>
</evidence>
<feature type="binding site" evidence="15">
    <location>
        <position position="381"/>
    </location>
    <ligand>
        <name>K(+)</name>
        <dbReference type="ChEBI" id="CHEBI:29103"/>
    </ligand>
</feature>
<comment type="activity regulation">
    <text evidence="15">Activated by a monovalent cation that binds near, but not in, the active site. The most likely occupant of the site in vivo is potassium. Ion binding induces a conformational change that may alter substrate affinity.</text>
</comment>
<name>A0ABT8PV50_9ENTR</name>
<dbReference type="PROSITE" id="PS00894">
    <property type="entry name" value="HTH_DEOR_1"/>
    <property type="match status" value="1"/>
</dbReference>
<keyword evidence="6 15" id="KW-0547">Nucleotide-binding</keyword>
<dbReference type="InterPro" id="IPR018356">
    <property type="entry name" value="Tscrpt_reg_HTH_DeoR_CS"/>
</dbReference>
<dbReference type="CDD" id="cd01174">
    <property type="entry name" value="ribokinase"/>
    <property type="match status" value="1"/>
</dbReference>
<protein>
    <recommendedName>
        <fullName evidence="3 15">Ribokinase</fullName>
        <shortName evidence="15">RK</shortName>
        <ecNumber evidence="2 15">2.7.1.15</ecNumber>
    </recommendedName>
</protein>
<comment type="function">
    <text evidence="15">Catalyzes the phosphorylation of ribose at O-5 in a reaction requiring ATP and magnesium. The resulting D-ribose-5-phosphate can then be used either for sythesis of nucleotides, histidine, and tryptophan, or as a component of the pentose phosphate pathway.</text>
</comment>
<dbReference type="InterPro" id="IPR011877">
    <property type="entry name" value="Ribokinase"/>
</dbReference>
<keyword evidence="10 15" id="KW-0630">Potassium</keyword>
<keyword evidence="11" id="KW-0805">Transcription regulation</keyword>
<feature type="binding site" evidence="15">
    <location>
        <position position="344"/>
    </location>
    <ligand>
        <name>K(+)</name>
        <dbReference type="ChEBI" id="CHEBI:29103"/>
    </ligand>
</feature>
<comment type="cofactor">
    <cofactor evidence="15">
        <name>Mg(2+)</name>
        <dbReference type="ChEBI" id="CHEBI:18420"/>
    </cofactor>
    <text evidence="15">Requires a divalent cation, most likely magnesium in vivo, as an electrophilic catalyst to aid phosphoryl group transfer. It is the chelate of the metal and the nucleotide that is the actual substrate.</text>
</comment>
<evidence type="ECO:0000256" key="11">
    <source>
        <dbReference type="ARBA" id="ARBA00023015"/>
    </source>
</evidence>
<dbReference type="HAMAP" id="MF_01987">
    <property type="entry name" value="Ribokinase"/>
    <property type="match status" value="1"/>
</dbReference>
<comment type="catalytic activity">
    <reaction evidence="15">
        <text>D-ribose + ATP = D-ribose 5-phosphate + ADP + H(+)</text>
        <dbReference type="Rhea" id="RHEA:13697"/>
        <dbReference type="ChEBI" id="CHEBI:15378"/>
        <dbReference type="ChEBI" id="CHEBI:30616"/>
        <dbReference type="ChEBI" id="CHEBI:47013"/>
        <dbReference type="ChEBI" id="CHEBI:78346"/>
        <dbReference type="ChEBI" id="CHEBI:456216"/>
        <dbReference type="EC" id="2.7.1.15"/>
    </reaction>
</comment>
<dbReference type="PANTHER" id="PTHR10584">
    <property type="entry name" value="SUGAR KINASE"/>
    <property type="match status" value="1"/>
</dbReference>
<keyword evidence="4 15" id="KW-0808">Transferase</keyword>
<comment type="subunit">
    <text evidence="15">Homodimer.</text>
</comment>
<evidence type="ECO:0000256" key="3">
    <source>
        <dbReference type="ARBA" id="ARBA00016943"/>
    </source>
</evidence>
<feature type="binding site" evidence="15">
    <location>
        <position position="348"/>
    </location>
    <ligand>
        <name>substrate</name>
    </ligand>
</feature>
<dbReference type="GO" id="GO:0016301">
    <property type="term" value="F:kinase activity"/>
    <property type="evidence" value="ECO:0007669"/>
    <property type="project" value="UniProtKB-KW"/>
</dbReference>
<feature type="binding site" evidence="15">
    <location>
        <begin position="316"/>
        <end position="321"/>
    </location>
    <ligand>
        <name>ATP</name>
        <dbReference type="ChEBI" id="CHEBI:30616"/>
    </ligand>
</feature>
<dbReference type="InterPro" id="IPR002173">
    <property type="entry name" value="Carboh/pur_kinase_PfkB_CS"/>
</dbReference>
<evidence type="ECO:0000256" key="9">
    <source>
        <dbReference type="ARBA" id="ARBA00022842"/>
    </source>
</evidence>